<evidence type="ECO:0000313" key="5">
    <source>
        <dbReference type="Proteomes" id="UP000076727"/>
    </source>
</evidence>
<accession>A0A165RJ78</accession>
<dbReference type="EMBL" id="KV429049">
    <property type="protein sequence ID" value="KZT70820.1"/>
    <property type="molecule type" value="Genomic_DNA"/>
</dbReference>
<keyword evidence="1" id="KW-0560">Oxidoreductase</keyword>
<dbReference type="STRING" id="1314783.A0A165RJ78"/>
<dbReference type="InterPro" id="IPR002563">
    <property type="entry name" value="Flavin_Rdtase-like_dom"/>
</dbReference>
<dbReference type="PANTHER" id="PTHR30466">
    <property type="entry name" value="FLAVIN REDUCTASE"/>
    <property type="match status" value="1"/>
</dbReference>
<dbReference type="OrthoDB" id="2015405at2759"/>
<dbReference type="GO" id="GO:0010181">
    <property type="term" value="F:FMN binding"/>
    <property type="evidence" value="ECO:0007669"/>
    <property type="project" value="InterPro"/>
</dbReference>
<gene>
    <name evidence="4" type="ORF">DAEQUDRAFT_167569</name>
</gene>
<feature type="region of interest" description="Disordered" evidence="2">
    <location>
        <begin position="108"/>
        <end position="128"/>
    </location>
</feature>
<dbReference type="Pfam" id="PF01613">
    <property type="entry name" value="Flavin_Reduct"/>
    <property type="match status" value="1"/>
</dbReference>
<organism evidence="4 5">
    <name type="scientific">Daedalea quercina L-15889</name>
    <dbReference type="NCBI Taxonomy" id="1314783"/>
    <lineage>
        <taxon>Eukaryota</taxon>
        <taxon>Fungi</taxon>
        <taxon>Dikarya</taxon>
        <taxon>Basidiomycota</taxon>
        <taxon>Agaricomycotina</taxon>
        <taxon>Agaricomycetes</taxon>
        <taxon>Polyporales</taxon>
        <taxon>Fomitopsis</taxon>
    </lineage>
</organism>
<name>A0A165RJ78_9APHY</name>
<evidence type="ECO:0000256" key="1">
    <source>
        <dbReference type="ARBA" id="ARBA00023002"/>
    </source>
</evidence>
<dbReference type="InterPro" id="IPR050268">
    <property type="entry name" value="NADH-dep_flavin_reductase"/>
</dbReference>
<dbReference type="Gene3D" id="2.30.110.10">
    <property type="entry name" value="Electron Transport, Fmn-binding Protein, Chain A"/>
    <property type="match status" value="1"/>
</dbReference>
<dbReference type="InterPro" id="IPR012349">
    <property type="entry name" value="Split_barrel_FMN-bd"/>
</dbReference>
<dbReference type="GO" id="GO:0042602">
    <property type="term" value="F:riboflavin reductase (NADPH) activity"/>
    <property type="evidence" value="ECO:0007669"/>
    <property type="project" value="TreeGrafter"/>
</dbReference>
<dbReference type="SMART" id="SM00903">
    <property type="entry name" value="Flavin_Reduct"/>
    <property type="match status" value="1"/>
</dbReference>
<evidence type="ECO:0000313" key="4">
    <source>
        <dbReference type="EMBL" id="KZT70820.1"/>
    </source>
</evidence>
<evidence type="ECO:0000256" key="2">
    <source>
        <dbReference type="SAM" id="MobiDB-lite"/>
    </source>
</evidence>
<dbReference type="AlphaFoldDB" id="A0A165RJ78"/>
<sequence>MLPRKHLPRLRHAPRRRTFAVSSTSPQSVDAIRRDLCALLRDTAQPVAVVTSLMPASPSSPTPSTSSASPHARFHGATLSSFTSIALDPHPLVAFSLRIPSRMAASLSSAHASPSPSPSLSPSPSTFAHATSHLPAQLVVNILSAAQPAVAARFARPDLHPDPFAHTPYALSAEGLPVLAGALGALSCRLVAASWPLHDLASLRARDRDAEGNPRSRWEGDGVASELFIAQVTRVEEVPRLEGSEADDAEGQRTSPLLYYQRAYATVRTLDQSDREKKP</sequence>
<keyword evidence="5" id="KW-1185">Reference proteome</keyword>
<proteinExistence type="predicted"/>
<protein>
    <recommendedName>
        <fullName evidence="3">Flavin reductase like domain-containing protein</fullName>
    </recommendedName>
</protein>
<dbReference type="Proteomes" id="UP000076727">
    <property type="component" value="Unassembled WGS sequence"/>
</dbReference>
<feature type="domain" description="Flavin reductase like" evidence="3">
    <location>
        <begin position="40"/>
        <end position="266"/>
    </location>
</feature>
<dbReference type="PANTHER" id="PTHR30466:SF1">
    <property type="entry name" value="FMN REDUCTASE (NADH) RUTF"/>
    <property type="match status" value="1"/>
</dbReference>
<dbReference type="SUPFAM" id="SSF50475">
    <property type="entry name" value="FMN-binding split barrel"/>
    <property type="match status" value="1"/>
</dbReference>
<evidence type="ECO:0000259" key="3">
    <source>
        <dbReference type="SMART" id="SM00903"/>
    </source>
</evidence>
<reference evidence="4 5" key="1">
    <citation type="journal article" date="2016" name="Mol. Biol. Evol.">
        <title>Comparative Genomics of Early-Diverging Mushroom-Forming Fungi Provides Insights into the Origins of Lignocellulose Decay Capabilities.</title>
        <authorList>
            <person name="Nagy L.G."/>
            <person name="Riley R."/>
            <person name="Tritt A."/>
            <person name="Adam C."/>
            <person name="Daum C."/>
            <person name="Floudas D."/>
            <person name="Sun H."/>
            <person name="Yadav J.S."/>
            <person name="Pangilinan J."/>
            <person name="Larsson K.H."/>
            <person name="Matsuura K."/>
            <person name="Barry K."/>
            <person name="Labutti K."/>
            <person name="Kuo R."/>
            <person name="Ohm R.A."/>
            <person name="Bhattacharya S.S."/>
            <person name="Shirouzu T."/>
            <person name="Yoshinaga Y."/>
            <person name="Martin F.M."/>
            <person name="Grigoriev I.V."/>
            <person name="Hibbett D.S."/>
        </authorList>
    </citation>
    <scope>NUCLEOTIDE SEQUENCE [LARGE SCALE GENOMIC DNA]</scope>
    <source>
        <strain evidence="4 5">L-15889</strain>
    </source>
</reference>